<dbReference type="GO" id="GO:0016705">
    <property type="term" value="F:oxidoreductase activity, acting on paired donors, with incorporation or reduction of molecular oxygen"/>
    <property type="evidence" value="ECO:0007669"/>
    <property type="project" value="InterPro"/>
</dbReference>
<dbReference type="InterPro" id="IPR001128">
    <property type="entry name" value="Cyt_P450"/>
</dbReference>
<evidence type="ECO:0000256" key="2">
    <source>
        <dbReference type="ARBA" id="ARBA00022723"/>
    </source>
</evidence>
<keyword evidence="6" id="KW-1133">Transmembrane helix</keyword>
<dbReference type="PANTHER" id="PTHR47947">
    <property type="entry name" value="CYTOCHROME P450 82C3-RELATED"/>
    <property type="match status" value="1"/>
</dbReference>
<evidence type="ECO:0000256" key="5">
    <source>
        <dbReference type="ARBA" id="ARBA00023033"/>
    </source>
</evidence>
<evidence type="ECO:0000256" key="6">
    <source>
        <dbReference type="SAM" id="Phobius"/>
    </source>
</evidence>
<name>A0AA88RXE9_9ASTE</name>
<dbReference type="AlphaFoldDB" id="A0AA88RXE9"/>
<dbReference type="GO" id="GO:0004497">
    <property type="term" value="F:monooxygenase activity"/>
    <property type="evidence" value="ECO:0007669"/>
    <property type="project" value="UniProtKB-KW"/>
</dbReference>
<dbReference type="Gene3D" id="1.10.630.10">
    <property type="entry name" value="Cytochrome P450"/>
    <property type="match status" value="1"/>
</dbReference>
<comment type="caution">
    <text evidence="7">The sequence shown here is derived from an EMBL/GenBank/DDBJ whole genome shotgun (WGS) entry which is preliminary data.</text>
</comment>
<keyword evidence="6" id="KW-0812">Transmembrane</keyword>
<dbReference type="InterPro" id="IPR036396">
    <property type="entry name" value="Cyt_P450_sf"/>
</dbReference>
<protein>
    <recommendedName>
        <fullName evidence="9">Cytochrome P450</fullName>
    </recommendedName>
</protein>
<evidence type="ECO:0000256" key="3">
    <source>
        <dbReference type="ARBA" id="ARBA00023002"/>
    </source>
</evidence>
<evidence type="ECO:0000313" key="8">
    <source>
        <dbReference type="Proteomes" id="UP001187471"/>
    </source>
</evidence>
<keyword evidence="5" id="KW-0503">Monooxygenase</keyword>
<gene>
    <name evidence="7" type="ORF">RJ640_014538</name>
</gene>
<dbReference type="SUPFAM" id="SSF48264">
    <property type="entry name" value="Cytochrome P450"/>
    <property type="match status" value="1"/>
</dbReference>
<dbReference type="InterPro" id="IPR050651">
    <property type="entry name" value="Plant_Cytochrome_P450_Monoox"/>
</dbReference>
<evidence type="ECO:0008006" key="9">
    <source>
        <dbReference type="Google" id="ProtNLM"/>
    </source>
</evidence>
<feature type="transmembrane region" description="Helical" evidence="6">
    <location>
        <begin position="6"/>
        <end position="25"/>
    </location>
</feature>
<keyword evidence="6" id="KW-0472">Membrane</keyword>
<accession>A0AA88RXE9</accession>
<evidence type="ECO:0000256" key="1">
    <source>
        <dbReference type="ARBA" id="ARBA00022617"/>
    </source>
</evidence>
<evidence type="ECO:0000313" key="7">
    <source>
        <dbReference type="EMBL" id="KAK2980365.1"/>
    </source>
</evidence>
<dbReference type="Proteomes" id="UP001187471">
    <property type="component" value="Unassembled WGS sequence"/>
</dbReference>
<keyword evidence="8" id="KW-1185">Reference proteome</keyword>
<dbReference type="PANTHER" id="PTHR47947:SF24">
    <property type="entry name" value="ISOFLAVONE 2'-HYDROXYLASE-LIKE"/>
    <property type="match status" value="1"/>
</dbReference>
<keyword evidence="2" id="KW-0479">Metal-binding</keyword>
<dbReference type="EMBL" id="JAVXUO010001642">
    <property type="protein sequence ID" value="KAK2980365.1"/>
    <property type="molecule type" value="Genomic_DNA"/>
</dbReference>
<reference evidence="7" key="1">
    <citation type="submission" date="2022-12" db="EMBL/GenBank/DDBJ databases">
        <title>Draft genome assemblies for two species of Escallonia (Escalloniales).</title>
        <authorList>
            <person name="Chanderbali A."/>
            <person name="Dervinis C."/>
            <person name="Anghel I."/>
            <person name="Soltis D."/>
            <person name="Soltis P."/>
            <person name="Zapata F."/>
        </authorList>
    </citation>
    <scope>NUCLEOTIDE SEQUENCE</scope>
    <source>
        <strain evidence="7">UCBG92.1500</strain>
        <tissue evidence="7">Leaf</tissue>
    </source>
</reference>
<organism evidence="7 8">
    <name type="scientific">Escallonia rubra</name>
    <dbReference type="NCBI Taxonomy" id="112253"/>
    <lineage>
        <taxon>Eukaryota</taxon>
        <taxon>Viridiplantae</taxon>
        <taxon>Streptophyta</taxon>
        <taxon>Embryophyta</taxon>
        <taxon>Tracheophyta</taxon>
        <taxon>Spermatophyta</taxon>
        <taxon>Magnoliopsida</taxon>
        <taxon>eudicotyledons</taxon>
        <taxon>Gunneridae</taxon>
        <taxon>Pentapetalae</taxon>
        <taxon>asterids</taxon>
        <taxon>campanulids</taxon>
        <taxon>Escalloniales</taxon>
        <taxon>Escalloniaceae</taxon>
        <taxon>Escallonia</taxon>
    </lineage>
</organism>
<dbReference type="GO" id="GO:0005506">
    <property type="term" value="F:iron ion binding"/>
    <property type="evidence" value="ECO:0007669"/>
    <property type="project" value="InterPro"/>
</dbReference>
<dbReference type="GO" id="GO:0020037">
    <property type="term" value="F:heme binding"/>
    <property type="evidence" value="ECO:0007669"/>
    <property type="project" value="InterPro"/>
</dbReference>
<dbReference type="Pfam" id="PF00067">
    <property type="entry name" value="p450"/>
    <property type="match status" value="1"/>
</dbReference>
<proteinExistence type="predicted"/>
<keyword evidence="4" id="KW-0408">Iron</keyword>
<sequence>MSIFTMYLYFPVLFLVVYMVTYHVLDKLQNLPPRPFPSLPLIGHLYLLKLPLYRTLLEITNRYGPVLLLRFGSRRVLVVSSAPAAGECFTKNDIVFANRPRLLAGKHFGYNFTSLHWAPYSPHWRNLRRISAVELLSHHRINMLSQIRHDEVRNLISQLFRVSTCKPDEPVDMKATFFQLTFNFMTRMVAGKRKKAPERRSVAMGKTLNCSGATAINSTYVGNPTITLPESSPTGSLALPSSNGLTAIYHNADNNNQPLSRVSDLIVVAFKEINSEKEEAAPRFIDATKPPSRQDARHHNFLRLAQPPSQPRDQAMPDPLLHHSGQLHRTMASAKRANVATNTATKVSHTTATKLPKQLHSDRAVHHHSHRYIPPRSADGHRGGATSLRQPSINVAATASTALICATTPTVKALPPSFTVALPWRRLTAASPATSPPGSDSVHAVNGVHVSVQIWPLVQI</sequence>
<keyword evidence="1" id="KW-0349">Heme</keyword>
<keyword evidence="3" id="KW-0560">Oxidoreductase</keyword>
<evidence type="ECO:0000256" key="4">
    <source>
        <dbReference type="ARBA" id="ARBA00023004"/>
    </source>
</evidence>